<dbReference type="Proteomes" id="UP000191004">
    <property type="component" value="Unassembled WGS sequence"/>
</dbReference>
<feature type="signal peptide" evidence="3">
    <location>
        <begin position="1"/>
        <end position="17"/>
    </location>
</feature>
<dbReference type="InterPro" id="IPR052562">
    <property type="entry name" value="Ketohexokinase-related"/>
</dbReference>
<proteinExistence type="predicted"/>
<organism evidence="5 6">
    <name type="scientific">Trichoderma guizhouense</name>
    <dbReference type="NCBI Taxonomy" id="1491466"/>
    <lineage>
        <taxon>Eukaryota</taxon>
        <taxon>Fungi</taxon>
        <taxon>Dikarya</taxon>
        <taxon>Ascomycota</taxon>
        <taxon>Pezizomycotina</taxon>
        <taxon>Sordariomycetes</taxon>
        <taxon>Hypocreomycetidae</taxon>
        <taxon>Hypocreales</taxon>
        <taxon>Hypocreaceae</taxon>
        <taxon>Trichoderma</taxon>
    </lineage>
</organism>
<evidence type="ECO:0000313" key="6">
    <source>
        <dbReference type="Proteomes" id="UP000191004"/>
    </source>
</evidence>
<evidence type="ECO:0000259" key="4">
    <source>
        <dbReference type="Pfam" id="PF00294"/>
    </source>
</evidence>
<accession>A0A1T3CG14</accession>
<feature type="domain" description="Carbohydrate kinase PfkB" evidence="4">
    <location>
        <begin position="1"/>
        <end position="312"/>
    </location>
</feature>
<dbReference type="InterPro" id="IPR011611">
    <property type="entry name" value="PfkB_dom"/>
</dbReference>
<dbReference type="AlphaFoldDB" id="A0A1T3CG14"/>
<keyword evidence="1" id="KW-0808">Transferase</keyword>
<dbReference type="InterPro" id="IPR029056">
    <property type="entry name" value="Ribokinase-like"/>
</dbReference>
<dbReference type="Pfam" id="PF00294">
    <property type="entry name" value="PfkB"/>
    <property type="match status" value="1"/>
</dbReference>
<evidence type="ECO:0000256" key="1">
    <source>
        <dbReference type="ARBA" id="ARBA00022679"/>
    </source>
</evidence>
<reference evidence="5 6" key="1">
    <citation type="submission" date="2016-04" db="EMBL/GenBank/DDBJ databases">
        <title>Multiple horizontal gene transfer events from other fungi enriched the ability of the initially mycotrophic fungus Trichoderma (Ascomycota) to feed on dead plant biomass.</title>
        <authorList>
            <person name="Atanasova L."/>
            <person name="Chenthamara K."/>
            <person name="Zhang J."/>
            <person name="Grujic M."/>
            <person name="Henrissat B."/>
            <person name="Kuo A."/>
            <person name="Aertz A."/>
            <person name="Salamov A."/>
            <person name="Lipzen A."/>
            <person name="Labutti K."/>
            <person name="Barry K."/>
            <person name="Miao Y."/>
            <person name="Rahimi M.J."/>
            <person name="Shen Q."/>
            <person name="Grigoriev I.V."/>
            <person name="Kubicek C.P."/>
            <person name="Druzhinina I.S."/>
        </authorList>
    </citation>
    <scope>NUCLEOTIDE SEQUENCE [LARGE SCALE GENOMIC DNA]</scope>
    <source>
        <strain evidence="5 6">NJAU 4742</strain>
    </source>
</reference>
<dbReference type="Gene3D" id="3.40.1190.20">
    <property type="match status" value="1"/>
</dbReference>
<evidence type="ECO:0000256" key="3">
    <source>
        <dbReference type="SAM" id="SignalP"/>
    </source>
</evidence>
<dbReference type="PROSITE" id="PS00584">
    <property type="entry name" value="PFKB_KINASES_2"/>
    <property type="match status" value="1"/>
</dbReference>
<evidence type="ECO:0000313" key="5">
    <source>
        <dbReference type="EMBL" id="OPB40048.1"/>
    </source>
</evidence>
<evidence type="ECO:0000256" key="2">
    <source>
        <dbReference type="ARBA" id="ARBA00022777"/>
    </source>
</evidence>
<dbReference type="SUPFAM" id="SSF53613">
    <property type="entry name" value="Ribokinase-like"/>
    <property type="match status" value="1"/>
</dbReference>
<comment type="caution">
    <text evidence="5">The sequence shown here is derived from an EMBL/GenBank/DDBJ whole genome shotgun (WGS) entry which is preliminary data.</text>
</comment>
<keyword evidence="2" id="KW-0418">Kinase</keyword>
<dbReference type="PANTHER" id="PTHR42774">
    <property type="entry name" value="PHOSPHOTRANSFERASE SYSTEM TRANSPORT PROTEIN"/>
    <property type="match status" value="1"/>
</dbReference>
<dbReference type="OrthoDB" id="204058at2759"/>
<feature type="chain" id="PRO_5010540605" description="Carbohydrate kinase PfkB domain-containing protein" evidence="3">
    <location>
        <begin position="18"/>
        <end position="327"/>
    </location>
</feature>
<dbReference type="PANTHER" id="PTHR42774:SF3">
    <property type="entry name" value="KETOHEXOKINASE"/>
    <property type="match status" value="1"/>
</dbReference>
<dbReference type="EMBL" id="LVVK01000017">
    <property type="protein sequence ID" value="OPB40048.1"/>
    <property type="molecule type" value="Genomic_DNA"/>
</dbReference>
<sequence>MKHLILVGACYVDTVLSVPHYPQEDAKQRASSLEIRRGGNCPNSLEVLQQLVGPQDALCMHLVSPLPSRSSLATQHIKESFGESSPVDFEHCLYRETHTQAASSYIFRSKQTGSRTIINYNDLPEMTVDEFEAVVRRFNPSDETWWHFEGRIPNTTLECVRKLRDKLPNAQISVEVEKPGRDGLRELAAEANVVFYSRSWAESCGHGSAESCLVDEQRRREASSTSRSLALLVCTWGADGASMCQSSEQIVHCPVESRAKSILVVDSVGAGDTFVAGMLYSLVCRDRSWDVSHGLRFAVHLATTKVQREGFQGLGAHVHDWLVGNAS</sequence>
<dbReference type="GO" id="GO:0016301">
    <property type="term" value="F:kinase activity"/>
    <property type="evidence" value="ECO:0007669"/>
    <property type="project" value="UniProtKB-KW"/>
</dbReference>
<dbReference type="InterPro" id="IPR002173">
    <property type="entry name" value="Carboh/pur_kinase_PfkB_CS"/>
</dbReference>
<keyword evidence="6" id="KW-1185">Reference proteome</keyword>
<gene>
    <name evidence="5" type="ORF">A0O28_0001270</name>
</gene>
<keyword evidence="3" id="KW-0732">Signal</keyword>
<name>A0A1T3CG14_9HYPO</name>
<protein>
    <recommendedName>
        <fullName evidence="4">Carbohydrate kinase PfkB domain-containing protein</fullName>
    </recommendedName>
</protein>